<keyword evidence="2" id="KW-1185">Reference proteome</keyword>
<reference evidence="1 2" key="1">
    <citation type="submission" date="2023-08" db="EMBL/GenBank/DDBJ databases">
        <title>A Necator americanus chromosomal reference genome.</title>
        <authorList>
            <person name="Ilik V."/>
            <person name="Petrzelkova K.J."/>
            <person name="Pardy F."/>
            <person name="Fuh T."/>
            <person name="Niatou-Singa F.S."/>
            <person name="Gouil Q."/>
            <person name="Baker L."/>
            <person name="Ritchie M.E."/>
            <person name="Jex A.R."/>
            <person name="Gazzola D."/>
            <person name="Li H."/>
            <person name="Toshio Fujiwara R."/>
            <person name="Zhan B."/>
            <person name="Aroian R.V."/>
            <person name="Pafco B."/>
            <person name="Schwarz E.M."/>
        </authorList>
    </citation>
    <scope>NUCLEOTIDE SEQUENCE [LARGE SCALE GENOMIC DNA]</scope>
    <source>
        <strain evidence="1 2">Aroian</strain>
        <tissue evidence="1">Whole animal</tissue>
    </source>
</reference>
<dbReference type="Proteomes" id="UP001303046">
    <property type="component" value="Unassembled WGS sequence"/>
</dbReference>
<protein>
    <submittedName>
        <fullName evidence="1">Uncharacterized protein</fullName>
    </submittedName>
</protein>
<comment type="caution">
    <text evidence="1">The sequence shown here is derived from an EMBL/GenBank/DDBJ whole genome shotgun (WGS) entry which is preliminary data.</text>
</comment>
<evidence type="ECO:0000313" key="2">
    <source>
        <dbReference type="Proteomes" id="UP001303046"/>
    </source>
</evidence>
<accession>A0ABR1E5K2</accession>
<name>A0ABR1E5K2_NECAM</name>
<proteinExistence type="predicted"/>
<gene>
    <name evidence="1" type="primary">Necator_chrV.g19881</name>
    <name evidence="1" type="ORF">RB195_015089</name>
</gene>
<sequence>MKGLVSTRADSNLRSTVRELFSCSITSKKGYSIKKWRFWEFLPRSSLVGIFYLGGFTETIAHCSVISFIEVPPMKYSEHWREKASCDEMQRSHTVYRITHTVNTSSKHPQQIVSLELSQKLHFDQTCHLNLKDFVVTHVVMKSGGVNVRP</sequence>
<dbReference type="EMBL" id="JAVFWL010000005">
    <property type="protein sequence ID" value="KAK6757046.1"/>
    <property type="molecule type" value="Genomic_DNA"/>
</dbReference>
<organism evidence="1 2">
    <name type="scientific">Necator americanus</name>
    <name type="common">Human hookworm</name>
    <dbReference type="NCBI Taxonomy" id="51031"/>
    <lineage>
        <taxon>Eukaryota</taxon>
        <taxon>Metazoa</taxon>
        <taxon>Ecdysozoa</taxon>
        <taxon>Nematoda</taxon>
        <taxon>Chromadorea</taxon>
        <taxon>Rhabditida</taxon>
        <taxon>Rhabditina</taxon>
        <taxon>Rhabditomorpha</taxon>
        <taxon>Strongyloidea</taxon>
        <taxon>Ancylostomatidae</taxon>
        <taxon>Bunostominae</taxon>
        <taxon>Necator</taxon>
    </lineage>
</organism>
<evidence type="ECO:0000313" key="1">
    <source>
        <dbReference type="EMBL" id="KAK6757046.1"/>
    </source>
</evidence>